<name>A0A8S1H3V4_9PELO</name>
<evidence type="ECO:0000313" key="2">
    <source>
        <dbReference type="Proteomes" id="UP000835052"/>
    </source>
</evidence>
<accession>A0A8S1H3V4</accession>
<dbReference type="AlphaFoldDB" id="A0A8S1H3V4"/>
<organism evidence="1 2">
    <name type="scientific">Caenorhabditis auriculariae</name>
    <dbReference type="NCBI Taxonomy" id="2777116"/>
    <lineage>
        <taxon>Eukaryota</taxon>
        <taxon>Metazoa</taxon>
        <taxon>Ecdysozoa</taxon>
        <taxon>Nematoda</taxon>
        <taxon>Chromadorea</taxon>
        <taxon>Rhabditida</taxon>
        <taxon>Rhabditina</taxon>
        <taxon>Rhabditomorpha</taxon>
        <taxon>Rhabditoidea</taxon>
        <taxon>Rhabditidae</taxon>
        <taxon>Peloderinae</taxon>
        <taxon>Caenorhabditis</taxon>
    </lineage>
</organism>
<dbReference type="Proteomes" id="UP000835052">
    <property type="component" value="Unassembled WGS sequence"/>
</dbReference>
<evidence type="ECO:0000313" key="1">
    <source>
        <dbReference type="EMBL" id="CAD6190956.1"/>
    </source>
</evidence>
<comment type="caution">
    <text evidence="1">The sequence shown here is derived from an EMBL/GenBank/DDBJ whole genome shotgun (WGS) entry which is preliminary data.</text>
</comment>
<sequence>MESYFRLLIRQSTAMVIFTVVCLNPRSLVTKFALQGRRENGGGGCVPGIRGGRWQRAREETTRQTVGTRKPAAPSLVTFAAAADLVQLGLPFPSRQ</sequence>
<reference evidence="1" key="1">
    <citation type="submission" date="2020-10" db="EMBL/GenBank/DDBJ databases">
        <authorList>
            <person name="Kikuchi T."/>
        </authorList>
    </citation>
    <scope>NUCLEOTIDE SEQUENCE</scope>
    <source>
        <strain evidence="1">NKZ352</strain>
    </source>
</reference>
<protein>
    <submittedName>
        <fullName evidence="1">Uncharacterized protein</fullName>
    </submittedName>
</protein>
<proteinExistence type="predicted"/>
<dbReference type="EMBL" id="CAJGYM010000018">
    <property type="protein sequence ID" value="CAD6190956.1"/>
    <property type="molecule type" value="Genomic_DNA"/>
</dbReference>
<gene>
    <name evidence="1" type="ORF">CAUJ_LOCUS6875</name>
</gene>
<keyword evidence="2" id="KW-1185">Reference proteome</keyword>